<evidence type="ECO:0000313" key="3">
    <source>
        <dbReference type="EMBL" id="TDF91820.1"/>
    </source>
</evidence>
<sequence length="274" mass="29616">MRNGKVALVTGSSKGIGRGIAYALAGEGYDIAVHSHFSDKEALEVVADIEAMGVKTCLLEGDMGDPDVPERLVKETVERLGRLDVLVSNAGFTVFQGVLDITVESMDALYRVNFRGMILVGQAAAKYMVQEGIKGSILFNTSVRSFSPHGSDGVYGSLKAGMNRMIESFAIDLGKYGIRVNGFSPGVTNVRAPEPEDEAVHPFYKDSHRFIPLRRNGYAKDMGGTVVWLVSDAASYVTGQVIRVDGGLSAVGTPESFNELMDFFDVKDMMKDTP</sequence>
<dbReference type="PANTHER" id="PTHR42760:SF40">
    <property type="entry name" value="3-OXOACYL-[ACYL-CARRIER-PROTEIN] REDUCTASE, CHLOROPLASTIC"/>
    <property type="match status" value="1"/>
</dbReference>
<dbReference type="InterPro" id="IPR002347">
    <property type="entry name" value="SDR_fam"/>
</dbReference>
<dbReference type="EMBL" id="SMRT01000024">
    <property type="protein sequence ID" value="TDF91820.1"/>
    <property type="molecule type" value="Genomic_DNA"/>
</dbReference>
<dbReference type="GO" id="GO:0016616">
    <property type="term" value="F:oxidoreductase activity, acting on the CH-OH group of donors, NAD or NADP as acceptor"/>
    <property type="evidence" value="ECO:0007669"/>
    <property type="project" value="TreeGrafter"/>
</dbReference>
<proteinExistence type="inferred from homology"/>
<reference evidence="3 4" key="1">
    <citation type="submission" date="2019-03" db="EMBL/GenBank/DDBJ databases">
        <title>This is whole genome sequence of Paenibacillus sp MS74 strain.</title>
        <authorList>
            <person name="Trinh H.N."/>
        </authorList>
    </citation>
    <scope>NUCLEOTIDE SEQUENCE [LARGE SCALE GENOMIC DNA]</scope>
    <source>
        <strain evidence="3 4">MS74</strain>
    </source>
</reference>
<name>A0A4R5KCM0_9BACL</name>
<dbReference type="InterPro" id="IPR036291">
    <property type="entry name" value="NAD(P)-bd_dom_sf"/>
</dbReference>
<dbReference type="PANTHER" id="PTHR42760">
    <property type="entry name" value="SHORT-CHAIN DEHYDROGENASES/REDUCTASES FAMILY MEMBER"/>
    <property type="match status" value="1"/>
</dbReference>
<dbReference type="RefSeq" id="WP_133235707.1">
    <property type="nucleotide sequence ID" value="NZ_SMRT01000024.1"/>
</dbReference>
<dbReference type="PRINTS" id="PR00081">
    <property type="entry name" value="GDHRDH"/>
</dbReference>
<gene>
    <name evidence="3" type="ORF">E1757_31245</name>
</gene>
<dbReference type="OrthoDB" id="9803333at2"/>
<evidence type="ECO:0000256" key="1">
    <source>
        <dbReference type="ARBA" id="ARBA00006484"/>
    </source>
</evidence>
<dbReference type="GO" id="GO:0008206">
    <property type="term" value="P:bile acid metabolic process"/>
    <property type="evidence" value="ECO:0007669"/>
    <property type="project" value="UniProtKB-ARBA"/>
</dbReference>
<dbReference type="AlphaFoldDB" id="A0A4R5KCM0"/>
<evidence type="ECO:0000313" key="4">
    <source>
        <dbReference type="Proteomes" id="UP000295636"/>
    </source>
</evidence>
<keyword evidence="4" id="KW-1185">Reference proteome</keyword>
<dbReference type="FunFam" id="3.40.50.720:FF:000084">
    <property type="entry name" value="Short-chain dehydrogenase reductase"/>
    <property type="match status" value="1"/>
</dbReference>
<dbReference type="GO" id="GO:0030497">
    <property type="term" value="P:fatty acid elongation"/>
    <property type="evidence" value="ECO:0007669"/>
    <property type="project" value="TreeGrafter"/>
</dbReference>
<keyword evidence="2" id="KW-0560">Oxidoreductase</keyword>
<dbReference type="Proteomes" id="UP000295636">
    <property type="component" value="Unassembled WGS sequence"/>
</dbReference>
<dbReference type="Gene3D" id="3.40.50.720">
    <property type="entry name" value="NAD(P)-binding Rossmann-like Domain"/>
    <property type="match status" value="1"/>
</dbReference>
<dbReference type="Pfam" id="PF13561">
    <property type="entry name" value="adh_short_C2"/>
    <property type="match status" value="1"/>
</dbReference>
<accession>A0A4R5KCM0</accession>
<comment type="similarity">
    <text evidence="1">Belongs to the short-chain dehydrogenases/reductases (SDR) family.</text>
</comment>
<evidence type="ECO:0000256" key="2">
    <source>
        <dbReference type="ARBA" id="ARBA00023002"/>
    </source>
</evidence>
<dbReference type="CDD" id="cd05233">
    <property type="entry name" value="SDR_c"/>
    <property type="match status" value="1"/>
</dbReference>
<protein>
    <submittedName>
        <fullName evidence="3">SDR family oxidoreductase</fullName>
    </submittedName>
</protein>
<organism evidence="3 4">
    <name type="scientific">Paenibacillus piri</name>
    <dbReference type="NCBI Taxonomy" id="2547395"/>
    <lineage>
        <taxon>Bacteria</taxon>
        <taxon>Bacillati</taxon>
        <taxon>Bacillota</taxon>
        <taxon>Bacilli</taxon>
        <taxon>Bacillales</taxon>
        <taxon>Paenibacillaceae</taxon>
        <taxon>Paenibacillus</taxon>
    </lineage>
</organism>
<dbReference type="SUPFAM" id="SSF51735">
    <property type="entry name" value="NAD(P)-binding Rossmann-fold domains"/>
    <property type="match status" value="1"/>
</dbReference>
<comment type="caution">
    <text evidence="3">The sequence shown here is derived from an EMBL/GenBank/DDBJ whole genome shotgun (WGS) entry which is preliminary data.</text>
</comment>